<organism evidence="1 2">
    <name type="scientific">Araneus ventricosus</name>
    <name type="common">Orbweaver spider</name>
    <name type="synonym">Epeira ventricosa</name>
    <dbReference type="NCBI Taxonomy" id="182803"/>
    <lineage>
        <taxon>Eukaryota</taxon>
        <taxon>Metazoa</taxon>
        <taxon>Ecdysozoa</taxon>
        <taxon>Arthropoda</taxon>
        <taxon>Chelicerata</taxon>
        <taxon>Arachnida</taxon>
        <taxon>Araneae</taxon>
        <taxon>Araneomorphae</taxon>
        <taxon>Entelegynae</taxon>
        <taxon>Araneoidea</taxon>
        <taxon>Araneidae</taxon>
        <taxon>Araneus</taxon>
    </lineage>
</organism>
<comment type="caution">
    <text evidence="1">The sequence shown here is derived from an EMBL/GenBank/DDBJ whole genome shotgun (WGS) entry which is preliminary data.</text>
</comment>
<keyword evidence="2" id="KW-1185">Reference proteome</keyword>
<sequence length="123" mass="14696">MLQDISTSLTERSTNGRISSNKMIQLQEDPFQVVHLLQPHVMVITFFFQPELGWKLLCLTLFLVIFQLQEDEYIHLKCKEIFIMEVHIRDDQLCVFHSQDCRDGSYYVGPKSTHLEKRTWMYR</sequence>
<dbReference type="EMBL" id="BGPR01024342">
    <property type="protein sequence ID" value="GBN92360.1"/>
    <property type="molecule type" value="Genomic_DNA"/>
</dbReference>
<evidence type="ECO:0000313" key="2">
    <source>
        <dbReference type="Proteomes" id="UP000499080"/>
    </source>
</evidence>
<name>A0A4Y2SXM0_ARAVE</name>
<dbReference type="Proteomes" id="UP000499080">
    <property type="component" value="Unassembled WGS sequence"/>
</dbReference>
<proteinExistence type="predicted"/>
<gene>
    <name evidence="1" type="ORF">AVEN_38855_1</name>
</gene>
<protein>
    <submittedName>
        <fullName evidence="1">Uncharacterized protein</fullName>
    </submittedName>
</protein>
<dbReference type="AlphaFoldDB" id="A0A4Y2SXM0"/>
<reference evidence="1 2" key="1">
    <citation type="journal article" date="2019" name="Sci. Rep.">
        <title>Orb-weaving spider Araneus ventricosus genome elucidates the spidroin gene catalogue.</title>
        <authorList>
            <person name="Kono N."/>
            <person name="Nakamura H."/>
            <person name="Ohtoshi R."/>
            <person name="Moran D.A.P."/>
            <person name="Shinohara A."/>
            <person name="Yoshida Y."/>
            <person name="Fujiwara M."/>
            <person name="Mori M."/>
            <person name="Tomita M."/>
            <person name="Arakawa K."/>
        </authorList>
    </citation>
    <scope>NUCLEOTIDE SEQUENCE [LARGE SCALE GENOMIC DNA]</scope>
</reference>
<evidence type="ECO:0000313" key="1">
    <source>
        <dbReference type="EMBL" id="GBN92360.1"/>
    </source>
</evidence>
<accession>A0A4Y2SXM0</accession>